<proteinExistence type="predicted"/>
<comment type="caution">
    <text evidence="2">The sequence shown here is derived from an EMBL/GenBank/DDBJ whole genome shotgun (WGS) entry which is preliminary data.</text>
</comment>
<name>A0A6H9YSP4_9ACTN</name>
<evidence type="ECO:0000313" key="3">
    <source>
        <dbReference type="Proteomes" id="UP000468735"/>
    </source>
</evidence>
<dbReference type="InterPro" id="IPR036291">
    <property type="entry name" value="NAD(P)-bd_dom_sf"/>
</dbReference>
<reference evidence="2 3" key="1">
    <citation type="submission" date="2019-09" db="EMBL/GenBank/DDBJ databases">
        <title>Actinomadura physcomitrii sp. nov., a novel actinomycete isolated from moss [Physcomitrium sphaericum (Ludw) Fuernr].</title>
        <authorList>
            <person name="Zhuang X."/>
            <person name="Liu C."/>
        </authorList>
    </citation>
    <scope>NUCLEOTIDE SEQUENCE [LARGE SCALE GENOMIC DNA]</scope>
    <source>
        <strain evidence="2 3">HMC1</strain>
    </source>
</reference>
<dbReference type="OrthoDB" id="4420885at2"/>
<gene>
    <name evidence="2" type="ORF">F8566_32685</name>
</gene>
<dbReference type="PANTHER" id="PTHR43781:SF1">
    <property type="entry name" value="SACCHAROPINE DEHYDROGENASE"/>
    <property type="match status" value="1"/>
</dbReference>
<dbReference type="AlphaFoldDB" id="A0A6H9YSP4"/>
<evidence type="ECO:0000313" key="2">
    <source>
        <dbReference type="EMBL" id="KAB2344079.1"/>
    </source>
</evidence>
<sequence>MSTPLIAVYGAYGHTGRLVAAELRSRNQNVILAGRDADALQAMGAEFGYPVLRAPLDDPAALRELAQQSDVLIHCAGPFKVTGEPIATVCVETECHYVDHAVESHHVRHLFEDFQDRAQSAGIAMVPGMSFYGGVGDLLADAVAEGLPDIDRVTTAYAVSGWRMTTGAKNTAAQLFAETDRITYTGGEFHIGYVEPRNVVFPFPPPLGPRTMIAPFPSCEIVMIPRHVPARTVEALLTAETFTEEQVFVSEHAGMAERARSEFTVAAQVISAHGSRAGRVTGTDLWRAGALASVEAALRLMEVPNKTGVLSPAEAFPADVLLRTLERLGAFTVIIEGWDG</sequence>
<dbReference type="EMBL" id="WBMT01000017">
    <property type="protein sequence ID" value="KAB2344079.1"/>
    <property type="molecule type" value="Genomic_DNA"/>
</dbReference>
<accession>A0A6H9YSP4</accession>
<organism evidence="2 3">
    <name type="scientific">Actinomadura rudentiformis</name>
    <dbReference type="NCBI Taxonomy" id="359158"/>
    <lineage>
        <taxon>Bacteria</taxon>
        <taxon>Bacillati</taxon>
        <taxon>Actinomycetota</taxon>
        <taxon>Actinomycetes</taxon>
        <taxon>Streptosporangiales</taxon>
        <taxon>Thermomonosporaceae</taxon>
        <taxon>Actinomadura</taxon>
    </lineage>
</organism>
<dbReference type="Pfam" id="PF03435">
    <property type="entry name" value="Sacchrp_dh_NADP"/>
    <property type="match status" value="1"/>
</dbReference>
<dbReference type="Gene3D" id="3.40.50.720">
    <property type="entry name" value="NAD(P)-binding Rossmann-like Domain"/>
    <property type="match status" value="1"/>
</dbReference>
<dbReference type="InterPro" id="IPR005097">
    <property type="entry name" value="Sacchrp_dh_NADP-bd"/>
</dbReference>
<protein>
    <submittedName>
        <fullName evidence="2">NAD(P)H-binding protein</fullName>
    </submittedName>
</protein>
<feature type="domain" description="Saccharopine dehydrogenase NADP binding" evidence="1">
    <location>
        <begin position="6"/>
        <end position="126"/>
    </location>
</feature>
<dbReference type="SUPFAM" id="SSF51735">
    <property type="entry name" value="NAD(P)-binding Rossmann-fold domains"/>
    <property type="match status" value="1"/>
</dbReference>
<dbReference type="Proteomes" id="UP000468735">
    <property type="component" value="Unassembled WGS sequence"/>
</dbReference>
<dbReference type="PANTHER" id="PTHR43781">
    <property type="entry name" value="SACCHAROPINE DEHYDROGENASE"/>
    <property type="match status" value="1"/>
</dbReference>
<dbReference type="RefSeq" id="WP_151565707.1">
    <property type="nucleotide sequence ID" value="NZ_WBMT01000017.1"/>
</dbReference>
<keyword evidence="3" id="KW-1185">Reference proteome</keyword>
<evidence type="ECO:0000259" key="1">
    <source>
        <dbReference type="Pfam" id="PF03435"/>
    </source>
</evidence>